<accession>F0WZ70</accession>
<gene>
    <name evidence="1" type="primary">AlNc14C414G11476</name>
    <name evidence="1" type="ORF">ALNC14_129300</name>
</gene>
<name>F0WZ70_9STRA</name>
<reference evidence="1" key="1">
    <citation type="journal article" date="2011" name="PLoS Biol.">
        <title>Gene gain and loss during evolution of obligate parasitism in the white rust pathogen of Arabidopsis thaliana.</title>
        <authorList>
            <person name="Kemen E."/>
            <person name="Gardiner A."/>
            <person name="Schultz-Larsen T."/>
            <person name="Kemen A.C."/>
            <person name="Balmuth A.L."/>
            <person name="Robert-Seilaniantz A."/>
            <person name="Bailey K."/>
            <person name="Holub E."/>
            <person name="Studholme D.J."/>
            <person name="Maclean D."/>
            <person name="Jones J.D."/>
        </authorList>
    </citation>
    <scope>NUCLEOTIDE SEQUENCE</scope>
</reference>
<proteinExistence type="predicted"/>
<dbReference type="HOGENOM" id="CLU_1456970_0_0_1"/>
<protein>
    <submittedName>
        <fullName evidence="1">AlNc14C414G11476 protein</fullName>
    </submittedName>
</protein>
<sequence length="186" mass="20208">MANQSANLRLEGTQREFRVVRIAQPIRQTNGTFIHRIGANVYESLYSVPSNPSPADQAVVHQVAAHTLSGEDEEWSEIETGSIGARNDSKMEVGGNGPRPLIARTTKGEHIGGLSARKEACFVHVGDAACVETILNHEPLHRVEENAEIVFSARTPSSRDCLRLSISQLRVASYKAVASARCFDGS</sequence>
<dbReference type="AlphaFoldDB" id="F0WZ70"/>
<organism evidence="1">
    <name type="scientific">Albugo laibachii Nc14</name>
    <dbReference type="NCBI Taxonomy" id="890382"/>
    <lineage>
        <taxon>Eukaryota</taxon>
        <taxon>Sar</taxon>
        <taxon>Stramenopiles</taxon>
        <taxon>Oomycota</taxon>
        <taxon>Peronosporomycetes</taxon>
        <taxon>Albuginales</taxon>
        <taxon>Albuginaceae</taxon>
        <taxon>Albugo</taxon>
    </lineage>
</organism>
<reference evidence="1" key="2">
    <citation type="submission" date="2011-02" db="EMBL/GenBank/DDBJ databases">
        <authorList>
            <person name="MacLean D."/>
        </authorList>
    </citation>
    <scope>NUCLEOTIDE SEQUENCE</scope>
</reference>
<evidence type="ECO:0000313" key="1">
    <source>
        <dbReference type="EMBL" id="CCA26786.1"/>
    </source>
</evidence>
<dbReference type="EMBL" id="FR824457">
    <property type="protein sequence ID" value="CCA26786.1"/>
    <property type="molecule type" value="Genomic_DNA"/>
</dbReference>